<proteinExistence type="predicted"/>
<feature type="transmembrane region" description="Helical" evidence="1">
    <location>
        <begin position="71"/>
        <end position="89"/>
    </location>
</feature>
<evidence type="ECO:0000313" key="3">
    <source>
        <dbReference type="Proteomes" id="UP000293846"/>
    </source>
</evidence>
<organism evidence="2 3">
    <name type="scientific">Cytobacillus praedii</name>
    <dbReference type="NCBI Taxonomy" id="1742358"/>
    <lineage>
        <taxon>Bacteria</taxon>
        <taxon>Bacillati</taxon>
        <taxon>Bacillota</taxon>
        <taxon>Bacilli</taxon>
        <taxon>Bacillales</taxon>
        <taxon>Bacillaceae</taxon>
        <taxon>Cytobacillus</taxon>
    </lineage>
</organism>
<dbReference type="NCBIfam" id="NF041644">
    <property type="entry name" value="CBO0543_fam"/>
    <property type="match status" value="1"/>
</dbReference>
<reference evidence="2 3" key="1">
    <citation type="submission" date="2019-03" db="EMBL/GenBank/DDBJ databases">
        <authorList>
            <person name="Jensen L."/>
            <person name="Storgaard J."/>
            <person name="Sulaj E."/>
            <person name="Schramm A."/>
            <person name="Marshall I.P.G."/>
        </authorList>
    </citation>
    <scope>NUCLEOTIDE SEQUENCE [LARGE SCALE GENOMIC DNA]</scope>
    <source>
        <strain evidence="2 3">2017H2G3</strain>
    </source>
</reference>
<name>A0A4R1AXA3_9BACI</name>
<feature type="transmembrane region" description="Helical" evidence="1">
    <location>
        <begin position="37"/>
        <end position="59"/>
    </location>
</feature>
<dbReference type="EMBL" id="SJTH01000037">
    <property type="protein sequence ID" value="TCJ02216.1"/>
    <property type="molecule type" value="Genomic_DNA"/>
</dbReference>
<feature type="transmembrane region" description="Helical" evidence="1">
    <location>
        <begin position="133"/>
        <end position="155"/>
    </location>
</feature>
<comment type="caution">
    <text evidence="2">The sequence shown here is derived from an EMBL/GenBank/DDBJ whole genome shotgun (WGS) entry which is preliminary data.</text>
</comment>
<feature type="transmembrane region" description="Helical" evidence="1">
    <location>
        <begin position="101"/>
        <end position="121"/>
    </location>
</feature>
<sequence length="165" mass="20171">MAYKKEKTIIVSALTVTFFLIVRFVPKDKIREAQLIFLFKQVLTWLFGLIVVEMGLIKYPYRLFFKKASKSSFSFEYFIYPALSVLYNLHYPEKRKLLVRILFNTLYPSLITLLEMIALKYTRLIKYEKNWSWYWSFISMFITNYLSHLYFKWFFKNQQPEKARQ</sequence>
<evidence type="ECO:0000256" key="1">
    <source>
        <dbReference type="SAM" id="Phobius"/>
    </source>
</evidence>
<dbReference type="OrthoDB" id="1683460at2"/>
<dbReference type="AlphaFoldDB" id="A0A4R1AXA3"/>
<protein>
    <submittedName>
        <fullName evidence="2">Uncharacterized protein</fullName>
    </submittedName>
</protein>
<dbReference type="InterPro" id="IPR048147">
    <property type="entry name" value="CBO0543-like"/>
</dbReference>
<keyword evidence="1" id="KW-0472">Membrane</keyword>
<gene>
    <name evidence="2" type="ORF">E0Y62_20295</name>
</gene>
<keyword evidence="1" id="KW-0812">Transmembrane</keyword>
<keyword evidence="3" id="KW-1185">Reference proteome</keyword>
<evidence type="ECO:0000313" key="2">
    <source>
        <dbReference type="EMBL" id="TCJ02216.1"/>
    </source>
</evidence>
<dbReference type="Proteomes" id="UP000293846">
    <property type="component" value="Unassembled WGS sequence"/>
</dbReference>
<dbReference type="RefSeq" id="WP_131237958.1">
    <property type="nucleotide sequence ID" value="NZ_CP183326.1"/>
</dbReference>
<keyword evidence="1" id="KW-1133">Transmembrane helix</keyword>
<accession>A0A4R1AXA3</accession>